<accession>A0ABU3I7C7</accession>
<protein>
    <submittedName>
        <fullName evidence="1">Uncharacterized protein</fullName>
    </submittedName>
</protein>
<evidence type="ECO:0000313" key="1">
    <source>
        <dbReference type="EMBL" id="MDT3728863.1"/>
    </source>
</evidence>
<organism evidence="1 2">
    <name type="scientific">Streptomyces althioticus subsp. attaecolombicae</name>
    <dbReference type="NCBI Taxonomy" id="3075534"/>
    <lineage>
        <taxon>Bacteria</taxon>
        <taxon>Bacillati</taxon>
        <taxon>Actinomycetota</taxon>
        <taxon>Actinomycetes</taxon>
        <taxon>Kitasatosporales</taxon>
        <taxon>Streptomycetaceae</taxon>
        <taxon>Streptomyces</taxon>
        <taxon>Streptomyces althioticus group</taxon>
    </lineage>
</organism>
<dbReference type="EMBL" id="JAVSGH010000076">
    <property type="protein sequence ID" value="MDT3728863.1"/>
    <property type="molecule type" value="Genomic_DNA"/>
</dbReference>
<name>A0ABU3I7C7_9ACTN</name>
<dbReference type="Proteomes" id="UP001181313">
    <property type="component" value="Unassembled WGS sequence"/>
</dbReference>
<evidence type="ECO:0000313" key="2">
    <source>
        <dbReference type="Proteomes" id="UP001181313"/>
    </source>
</evidence>
<dbReference type="RefSeq" id="WP_093544915.1">
    <property type="nucleotide sequence ID" value="NZ_JAVSGH010000076.1"/>
</dbReference>
<gene>
    <name evidence="1" type="ORF">ROS62_29935</name>
</gene>
<reference evidence="1" key="1">
    <citation type="submission" date="2024-05" db="EMBL/GenBank/DDBJ databases">
        <title>30 novel species of actinomycetes from the DSMZ collection.</title>
        <authorList>
            <person name="Nouioui I."/>
        </authorList>
    </citation>
    <scope>NUCLEOTIDE SEQUENCE</scope>
    <source>
        <strain evidence="1">DSM 41972</strain>
    </source>
</reference>
<proteinExistence type="predicted"/>
<comment type="caution">
    <text evidence="1">The sequence shown here is derived from an EMBL/GenBank/DDBJ whole genome shotgun (WGS) entry which is preliminary data.</text>
</comment>
<sequence length="73" mass="8832">MGHFLIYDEQFVRRDGDEKPQVHAFCAAEPRWPDPRFRVCGPANWTERWEEGFGRLDEDDRYEEISPYGLRER</sequence>
<keyword evidence="2" id="KW-1185">Reference proteome</keyword>